<protein>
    <submittedName>
        <fullName evidence="1">Uncharacterized protein</fullName>
    </submittedName>
</protein>
<dbReference type="SUPFAM" id="SSF48371">
    <property type="entry name" value="ARM repeat"/>
    <property type="match status" value="1"/>
</dbReference>
<dbReference type="AlphaFoldDB" id="A0A836CNJ1"/>
<gene>
    <name evidence="1" type="ORF">JKP88DRAFT_294622</name>
</gene>
<reference evidence="1" key="1">
    <citation type="submission" date="2021-02" db="EMBL/GenBank/DDBJ databases">
        <title>First Annotated Genome of the Yellow-green Alga Tribonema minus.</title>
        <authorList>
            <person name="Mahan K.M."/>
        </authorList>
    </citation>
    <scope>NUCLEOTIDE SEQUENCE</scope>
    <source>
        <strain evidence="1">UTEX B ZZ1240</strain>
    </source>
</reference>
<keyword evidence="2" id="KW-1185">Reference proteome</keyword>
<comment type="caution">
    <text evidence="1">The sequence shown here is derived from an EMBL/GenBank/DDBJ whole genome shotgun (WGS) entry which is preliminary data.</text>
</comment>
<dbReference type="InterPro" id="IPR016024">
    <property type="entry name" value="ARM-type_fold"/>
</dbReference>
<dbReference type="EMBL" id="JAFCMP010000013">
    <property type="protein sequence ID" value="KAG5191874.1"/>
    <property type="molecule type" value="Genomic_DNA"/>
</dbReference>
<dbReference type="InterPro" id="IPR011989">
    <property type="entry name" value="ARM-like"/>
</dbReference>
<evidence type="ECO:0000313" key="1">
    <source>
        <dbReference type="EMBL" id="KAG5191874.1"/>
    </source>
</evidence>
<dbReference type="Proteomes" id="UP000664859">
    <property type="component" value="Unassembled WGS sequence"/>
</dbReference>
<evidence type="ECO:0000313" key="2">
    <source>
        <dbReference type="Proteomes" id="UP000664859"/>
    </source>
</evidence>
<proteinExistence type="predicted"/>
<dbReference type="Gene3D" id="1.25.10.10">
    <property type="entry name" value="Leucine-rich Repeat Variant"/>
    <property type="match status" value="2"/>
</dbReference>
<name>A0A836CNJ1_9STRA</name>
<organism evidence="1 2">
    <name type="scientific">Tribonema minus</name>
    <dbReference type="NCBI Taxonomy" id="303371"/>
    <lineage>
        <taxon>Eukaryota</taxon>
        <taxon>Sar</taxon>
        <taxon>Stramenopiles</taxon>
        <taxon>Ochrophyta</taxon>
        <taxon>PX clade</taxon>
        <taxon>Xanthophyceae</taxon>
        <taxon>Tribonematales</taxon>
        <taxon>Tribonemataceae</taxon>
        <taxon>Tribonema</taxon>
    </lineage>
</organism>
<dbReference type="OrthoDB" id="49336at2759"/>
<sequence>MNDHADKADVQKHGTTALLHLSLDNDRNCRALGEAGACEALMAAVKKFTVDAAWQQDAAGAIGFLGAVPINARRLAAGGACTFVLAVLHANLDNALSVRTALSAAGVLAAQHEIDLTANGACEAVVQALNAHAGHCRIQLQRLSVLVMLTHVGAARLRLVAAGAGAAAVRAMRAFPADTQLQCHATSIILCLSMDNEAHAAQLTGMGGCALVTASLSTCWNHAEHQHTALLTLAILAASPAASRADAAAACAAAVASLSAHSDVEVVNLAALLLLASLAGITNASALYDCGARAAVASAMQCYPHSQNFQTCGEQVLQRLPRRSKRAR</sequence>
<accession>A0A836CNJ1</accession>